<reference evidence="3" key="1">
    <citation type="journal article" date="2009" name="Science">
        <title>The B73 maize genome: complexity, diversity, and dynamics.</title>
        <authorList>
            <person name="Schnable P.S."/>
            <person name="Ware D."/>
            <person name="Fulton R.S."/>
            <person name="Stein J.C."/>
            <person name="Wei F."/>
            <person name="Pasternak S."/>
            <person name="Liang C."/>
            <person name="Zhang J."/>
            <person name="Fulton L."/>
            <person name="Graves T.A."/>
            <person name="Minx P."/>
            <person name="Reily A.D."/>
            <person name="Courtney L."/>
            <person name="Kruchowski S.S."/>
            <person name="Tomlinson C."/>
            <person name="Strong C."/>
            <person name="Delehaunty K."/>
            <person name="Fronick C."/>
            <person name="Courtney B."/>
            <person name="Rock S.M."/>
            <person name="Belter E."/>
            <person name="Du F."/>
            <person name="Kim K."/>
            <person name="Abbott R.M."/>
            <person name="Cotton M."/>
            <person name="Levy A."/>
            <person name="Marchetto P."/>
            <person name="Ochoa K."/>
            <person name="Jackson S.M."/>
            <person name="Gillam B."/>
            <person name="Chen W."/>
            <person name="Yan L."/>
            <person name="Higginbotham J."/>
            <person name="Cardenas M."/>
            <person name="Waligorski J."/>
            <person name="Applebaum E."/>
            <person name="Phelps L."/>
            <person name="Falcone J."/>
            <person name="Kanchi K."/>
            <person name="Thane T."/>
            <person name="Scimone A."/>
            <person name="Thane N."/>
            <person name="Henke J."/>
            <person name="Wang T."/>
            <person name="Ruppert J."/>
            <person name="Shah N."/>
            <person name="Rotter K."/>
            <person name="Hodges J."/>
            <person name="Ingenthron E."/>
            <person name="Cordes M."/>
            <person name="Kohlberg S."/>
            <person name="Sgro J."/>
            <person name="Delgado B."/>
            <person name="Mead K."/>
            <person name="Chinwalla A."/>
            <person name="Leonard S."/>
            <person name="Crouse K."/>
            <person name="Collura K."/>
            <person name="Kudrna D."/>
            <person name="Currie J."/>
            <person name="He R."/>
            <person name="Angelova A."/>
            <person name="Rajasekar S."/>
            <person name="Mueller T."/>
            <person name="Lomeli R."/>
            <person name="Scara G."/>
            <person name="Ko A."/>
            <person name="Delaney K."/>
            <person name="Wissotski M."/>
            <person name="Lopez G."/>
            <person name="Campos D."/>
            <person name="Braidotti M."/>
            <person name="Ashley E."/>
            <person name="Golser W."/>
            <person name="Kim H."/>
            <person name="Lee S."/>
            <person name="Lin J."/>
            <person name="Dujmic Z."/>
            <person name="Kim W."/>
            <person name="Talag J."/>
            <person name="Zuccolo A."/>
            <person name="Fan C."/>
            <person name="Sebastian A."/>
            <person name="Kramer M."/>
            <person name="Spiegel L."/>
            <person name="Nascimento L."/>
            <person name="Zutavern T."/>
            <person name="Miller B."/>
            <person name="Ambroise C."/>
            <person name="Muller S."/>
            <person name="Spooner W."/>
            <person name="Narechania A."/>
            <person name="Ren L."/>
            <person name="Wei S."/>
            <person name="Kumari S."/>
            <person name="Faga B."/>
            <person name="Levy M.J."/>
            <person name="McMahan L."/>
            <person name="Van Buren P."/>
            <person name="Vaughn M.W."/>
            <person name="Ying K."/>
            <person name="Yeh C.-T."/>
            <person name="Emrich S.J."/>
            <person name="Jia Y."/>
            <person name="Kalyanaraman A."/>
            <person name="Hsia A.-P."/>
            <person name="Barbazuk W.B."/>
            <person name="Baucom R.S."/>
            <person name="Brutnell T.P."/>
            <person name="Carpita N.C."/>
            <person name="Chaparro C."/>
            <person name="Chia J.-M."/>
            <person name="Deragon J.-M."/>
            <person name="Estill J.C."/>
            <person name="Fu Y."/>
            <person name="Jeddeloh J.A."/>
            <person name="Han Y."/>
            <person name="Lee H."/>
            <person name="Li P."/>
            <person name="Lisch D.R."/>
            <person name="Liu S."/>
            <person name="Liu Z."/>
            <person name="Nagel D.H."/>
            <person name="McCann M.C."/>
            <person name="SanMiguel P."/>
            <person name="Myers A.M."/>
            <person name="Nettleton D."/>
            <person name="Nguyen J."/>
            <person name="Penning B.W."/>
            <person name="Ponnala L."/>
            <person name="Schneider K.L."/>
            <person name="Schwartz D.C."/>
            <person name="Sharma A."/>
            <person name="Soderlund C."/>
            <person name="Springer N.M."/>
            <person name="Sun Q."/>
            <person name="Wang H."/>
            <person name="Waterman M."/>
            <person name="Westerman R."/>
            <person name="Wolfgruber T.K."/>
            <person name="Yang L."/>
            <person name="Yu Y."/>
            <person name="Zhang L."/>
            <person name="Zhou S."/>
            <person name="Zhu Q."/>
            <person name="Bennetzen J.L."/>
            <person name="Dawe R.K."/>
            <person name="Jiang J."/>
            <person name="Jiang N."/>
            <person name="Presting G.G."/>
            <person name="Wessler S.R."/>
            <person name="Aluru S."/>
            <person name="Martienssen R.A."/>
            <person name="Clifton S.W."/>
            <person name="McCombie W.R."/>
            <person name="Wing R.A."/>
            <person name="Wilson R.K."/>
        </authorList>
    </citation>
    <scope>NUCLEOTIDE SEQUENCE [LARGE SCALE GENOMIC DNA]</scope>
    <source>
        <strain evidence="3">cv. B73</strain>
    </source>
</reference>
<keyword evidence="4" id="KW-1267">Proteomics identification</keyword>
<keyword evidence="1" id="KW-0732">Signal</keyword>
<organism evidence="2 3">
    <name type="scientific">Zea mays</name>
    <name type="common">Maize</name>
    <dbReference type="NCBI Taxonomy" id="4577"/>
    <lineage>
        <taxon>Eukaryota</taxon>
        <taxon>Viridiplantae</taxon>
        <taxon>Streptophyta</taxon>
        <taxon>Embryophyta</taxon>
        <taxon>Tracheophyta</taxon>
        <taxon>Spermatophyta</taxon>
        <taxon>Magnoliopsida</taxon>
        <taxon>Liliopsida</taxon>
        <taxon>Poales</taxon>
        <taxon>Poaceae</taxon>
        <taxon>PACMAD clade</taxon>
        <taxon>Panicoideae</taxon>
        <taxon>Andropogonodae</taxon>
        <taxon>Andropogoneae</taxon>
        <taxon>Tripsacinae</taxon>
        <taxon>Zea</taxon>
    </lineage>
</organism>
<proteinExistence type="evidence at protein level"/>
<dbReference type="EnsemblPlants" id="Zm00001eb378950_T001">
    <property type="protein sequence ID" value="Zm00001eb378950_P001"/>
    <property type="gene ID" value="Zm00001eb378950"/>
</dbReference>
<protein>
    <submittedName>
        <fullName evidence="2">Uncharacterized protein</fullName>
    </submittedName>
</protein>
<evidence type="ECO:0000256" key="1">
    <source>
        <dbReference type="SAM" id="SignalP"/>
    </source>
</evidence>
<feature type="signal peptide" evidence="1">
    <location>
        <begin position="1"/>
        <end position="24"/>
    </location>
</feature>
<dbReference type="InParanoid" id="A0A804QYJ2"/>
<evidence type="ECO:0000313" key="2">
    <source>
        <dbReference type="EnsemblPlants" id="Zm00001eb378950_P001"/>
    </source>
</evidence>
<accession>A0A804QYJ2</accession>
<feature type="chain" id="PRO_5032388196" evidence="1">
    <location>
        <begin position="25"/>
        <end position="92"/>
    </location>
</feature>
<dbReference type="AlphaFoldDB" id="A0A804QYJ2"/>
<keyword evidence="3" id="KW-1185">Reference proteome</keyword>
<reference evidence="2" key="2">
    <citation type="submission" date="2019-07" db="EMBL/GenBank/DDBJ databases">
        <authorList>
            <person name="Seetharam A."/>
            <person name="Woodhouse M."/>
            <person name="Cannon E."/>
        </authorList>
    </citation>
    <scope>NUCLEOTIDE SEQUENCE [LARGE SCALE GENOMIC DNA]</scope>
    <source>
        <strain evidence="2">cv. B73</strain>
    </source>
</reference>
<sequence>MNNTSDRALLVLMLLLSLLFVAQCGRPHVYMDDDVVGTARGRRAAFSLTENGYCDTEHQNSKVVYCCSHPQPKHCYGTFLQCRANCYVHKRK</sequence>
<evidence type="ECO:0007829" key="4">
    <source>
        <dbReference type="PeptideAtlas" id="A0A804QYJ2"/>
    </source>
</evidence>
<evidence type="ECO:0000313" key="3">
    <source>
        <dbReference type="Proteomes" id="UP000007305"/>
    </source>
</evidence>
<name>A0A804QYJ2_MAIZE</name>
<dbReference type="Proteomes" id="UP000007305">
    <property type="component" value="Chromosome 9"/>
</dbReference>
<dbReference type="Gramene" id="Zm00001eb378950_T001">
    <property type="protein sequence ID" value="Zm00001eb378950_P001"/>
    <property type="gene ID" value="Zm00001eb378950"/>
</dbReference>
<reference evidence="2" key="3">
    <citation type="submission" date="2021-05" db="UniProtKB">
        <authorList>
            <consortium name="EnsemblPlants"/>
        </authorList>
    </citation>
    <scope>IDENTIFICATION</scope>
    <source>
        <strain evidence="2">cv. B73</strain>
    </source>
</reference>